<dbReference type="Gene3D" id="1.10.340.30">
    <property type="entry name" value="Hypothetical protein, domain 2"/>
    <property type="match status" value="1"/>
</dbReference>
<dbReference type="SUPFAM" id="SSF48150">
    <property type="entry name" value="DNA-glycosylase"/>
    <property type="match status" value="1"/>
</dbReference>
<dbReference type="InterPro" id="IPR011257">
    <property type="entry name" value="DNA_glycosylase"/>
</dbReference>
<comment type="caution">
    <text evidence="3">The sequence shown here is derived from an EMBL/GenBank/DDBJ whole genome shotgun (WGS) entry which is preliminary data.</text>
</comment>
<dbReference type="PANTHER" id="PTHR31116:SF17">
    <property type="entry name" value="DNA-3-METHYLADENINE GLYCOSYLASE I"/>
    <property type="match status" value="1"/>
</dbReference>
<dbReference type="AlphaFoldDB" id="A0A8K0HFS7"/>
<feature type="binding site" evidence="1">
    <location>
        <position position="153"/>
    </location>
    <ligand>
        <name>Zn(2+)</name>
        <dbReference type="ChEBI" id="CHEBI:29105"/>
    </ligand>
</feature>
<evidence type="ECO:0000313" key="3">
    <source>
        <dbReference type="EMBL" id="KAF3450974.1"/>
    </source>
</evidence>
<proteinExistence type="predicted"/>
<feature type="binding site" evidence="1">
    <location>
        <position position="168"/>
    </location>
    <ligand>
        <name>Zn(2+)</name>
        <dbReference type="ChEBI" id="CHEBI:29105"/>
    </ligand>
</feature>
<evidence type="ECO:0000256" key="1">
    <source>
        <dbReference type="PIRSR" id="PIRSR605019-1"/>
    </source>
</evidence>
<accession>A0A8K0HFS7</accession>
<reference evidence="3" key="1">
    <citation type="submission" date="2020-03" db="EMBL/GenBank/DDBJ databases">
        <title>A high-quality chromosome-level genome assembly of a woody plant with both climbing and erect habits, Rhamnella rubrinervis.</title>
        <authorList>
            <person name="Lu Z."/>
            <person name="Yang Y."/>
            <person name="Zhu X."/>
            <person name="Sun Y."/>
        </authorList>
    </citation>
    <scope>NUCLEOTIDE SEQUENCE</scope>
    <source>
        <strain evidence="3">BYM</strain>
        <tissue evidence="3">Leaf</tissue>
    </source>
</reference>
<organism evidence="3 4">
    <name type="scientific">Rhamnella rubrinervis</name>
    <dbReference type="NCBI Taxonomy" id="2594499"/>
    <lineage>
        <taxon>Eukaryota</taxon>
        <taxon>Viridiplantae</taxon>
        <taxon>Streptophyta</taxon>
        <taxon>Embryophyta</taxon>
        <taxon>Tracheophyta</taxon>
        <taxon>Spermatophyta</taxon>
        <taxon>Magnoliopsida</taxon>
        <taxon>eudicotyledons</taxon>
        <taxon>Gunneridae</taxon>
        <taxon>Pentapetalae</taxon>
        <taxon>rosids</taxon>
        <taxon>fabids</taxon>
        <taxon>Rosales</taxon>
        <taxon>Rhamnaceae</taxon>
        <taxon>rhamnoid group</taxon>
        <taxon>Rhamneae</taxon>
        <taxon>Rhamnella</taxon>
    </lineage>
</organism>
<dbReference type="EMBL" id="VOIH02000003">
    <property type="protein sequence ID" value="KAF3450974.1"/>
    <property type="molecule type" value="Genomic_DNA"/>
</dbReference>
<feature type="binding site" evidence="1">
    <location>
        <position position="326"/>
    </location>
    <ligand>
        <name>Zn(2+)</name>
        <dbReference type="ChEBI" id="CHEBI:29105"/>
    </ligand>
</feature>
<dbReference type="GO" id="GO:0046872">
    <property type="term" value="F:metal ion binding"/>
    <property type="evidence" value="ECO:0007669"/>
    <property type="project" value="UniProtKB-KW"/>
</dbReference>
<feature type="compositionally biased region" description="Basic and acidic residues" evidence="2">
    <location>
        <begin position="42"/>
        <end position="55"/>
    </location>
</feature>
<dbReference type="Proteomes" id="UP000796880">
    <property type="component" value="Unassembled WGS sequence"/>
</dbReference>
<feature type="region of interest" description="Disordered" evidence="2">
    <location>
        <begin position="82"/>
        <end position="118"/>
    </location>
</feature>
<protein>
    <recommendedName>
        <fullName evidence="5">DNA-3-methyladenine glycosylase I</fullName>
    </recommendedName>
</protein>
<dbReference type="OrthoDB" id="3941538at2759"/>
<feature type="binding site" evidence="1">
    <location>
        <position position="330"/>
    </location>
    <ligand>
        <name>Zn(2+)</name>
        <dbReference type="ChEBI" id="CHEBI:29105"/>
    </ligand>
</feature>
<keyword evidence="4" id="KW-1185">Reference proteome</keyword>
<evidence type="ECO:0000313" key="4">
    <source>
        <dbReference type="Proteomes" id="UP000796880"/>
    </source>
</evidence>
<evidence type="ECO:0008006" key="5">
    <source>
        <dbReference type="Google" id="ProtNLM"/>
    </source>
</evidence>
<dbReference type="Pfam" id="PF03352">
    <property type="entry name" value="Adenine_glyco"/>
    <property type="match status" value="1"/>
</dbReference>
<dbReference type="GO" id="GO:0008725">
    <property type="term" value="F:DNA-3-methyladenine glycosylase activity"/>
    <property type="evidence" value="ECO:0007669"/>
    <property type="project" value="InterPro"/>
</dbReference>
<dbReference type="PANTHER" id="PTHR31116">
    <property type="entry name" value="OS04G0501200 PROTEIN"/>
    <property type="match status" value="1"/>
</dbReference>
<keyword evidence="1" id="KW-0479">Metal-binding</keyword>
<name>A0A8K0HFS7_9ROSA</name>
<dbReference type="InterPro" id="IPR005019">
    <property type="entry name" value="Adenine_glyco"/>
</dbReference>
<dbReference type="GO" id="GO:0006284">
    <property type="term" value="P:base-excision repair"/>
    <property type="evidence" value="ECO:0007669"/>
    <property type="project" value="InterPro"/>
</dbReference>
<keyword evidence="1" id="KW-0862">Zinc</keyword>
<feature type="region of interest" description="Disordered" evidence="2">
    <location>
        <begin position="1"/>
        <end position="63"/>
    </location>
</feature>
<feature type="compositionally biased region" description="Low complexity" evidence="2">
    <location>
        <begin position="82"/>
        <end position="99"/>
    </location>
</feature>
<sequence>MSGPPRLRTMNIADTESRPVLGPAGNKARPTDNVKPASKPLKKSEKPSQEKEKKAVVRLPKPHSMILKQQQEHHQTLLNSSMNASCSSDASSTDSSHSGRAARRSVPPLRRKHFGSKAEKVERTEIGSTLVKKAIANEVTEDSTDCVESKRRCAWITPNTDQCYVAFHDEEWGVPVHDDKKLFELLSLSGALAELTWPAILSKRLMFREIFLDFDPAAVSKLNEKKITAPGSIAISLLSELKLRAMIENARQICKVIEEFGSFDKYIWNFVNHKPIVSQFRYPRQVPVKTPKAEVISKDLVKRGFRSVGPTVTYTFMQVAGLTNDHLISCFRFQECLATAEEEEASYKDSTLKTKIEVEDPTDLGLLARAIP</sequence>
<gene>
    <name evidence="3" type="ORF">FNV43_RR07063</name>
</gene>
<evidence type="ECO:0000256" key="2">
    <source>
        <dbReference type="SAM" id="MobiDB-lite"/>
    </source>
</evidence>